<keyword evidence="12" id="KW-1185">Reference proteome</keyword>
<dbReference type="SUPFAM" id="SSF57535">
    <property type="entry name" value="Complement control module/SCR domain"/>
    <property type="match status" value="1"/>
</dbReference>
<evidence type="ECO:0000256" key="7">
    <source>
        <dbReference type="SAM" id="Phobius"/>
    </source>
</evidence>
<organism evidence="11 12">
    <name type="scientific">Strongylocentrotus purpuratus</name>
    <name type="common">Purple sea urchin</name>
    <dbReference type="NCBI Taxonomy" id="7668"/>
    <lineage>
        <taxon>Eukaryota</taxon>
        <taxon>Metazoa</taxon>
        <taxon>Echinodermata</taxon>
        <taxon>Eleutherozoa</taxon>
        <taxon>Echinozoa</taxon>
        <taxon>Echinoidea</taxon>
        <taxon>Euechinoidea</taxon>
        <taxon>Echinacea</taxon>
        <taxon>Camarodonta</taxon>
        <taxon>Echinidea</taxon>
        <taxon>Strongylocentrotidae</taxon>
        <taxon>Strongylocentrotus</taxon>
    </lineage>
</organism>
<dbReference type="OMA" id="YEDTTIM"/>
<dbReference type="Gene3D" id="3.10.250.10">
    <property type="entry name" value="SRCR-like domain"/>
    <property type="match status" value="1"/>
</dbReference>
<dbReference type="RefSeq" id="XP_030838570.1">
    <property type="nucleotide sequence ID" value="XM_030982710.1"/>
</dbReference>
<keyword evidence="7" id="KW-1133">Transmembrane helix</keyword>
<keyword evidence="5" id="KW-0768">Sushi</keyword>
<dbReference type="PANTHER" id="PTHR19331">
    <property type="entry name" value="SCAVENGER RECEPTOR DOMAIN-CONTAINING"/>
    <property type="match status" value="1"/>
</dbReference>
<dbReference type="Pfam" id="PF00530">
    <property type="entry name" value="SRCR"/>
    <property type="match status" value="1"/>
</dbReference>
<dbReference type="SMART" id="SM00202">
    <property type="entry name" value="SR"/>
    <property type="match status" value="1"/>
</dbReference>
<evidence type="ECO:0000256" key="6">
    <source>
        <dbReference type="SAM" id="MobiDB-lite"/>
    </source>
</evidence>
<dbReference type="InterPro" id="IPR036772">
    <property type="entry name" value="SRCR-like_dom_sf"/>
</dbReference>
<evidence type="ECO:0000313" key="11">
    <source>
        <dbReference type="EnsemblMetazoa" id="XP_030838570"/>
    </source>
</evidence>
<accession>A0A7M7NLW8</accession>
<feature type="transmembrane region" description="Helical" evidence="7">
    <location>
        <begin position="351"/>
        <end position="374"/>
    </location>
</feature>
<evidence type="ECO:0000259" key="10">
    <source>
        <dbReference type="PROSITE" id="PS51212"/>
    </source>
</evidence>
<feature type="domain" description="WSC" evidence="10">
    <location>
        <begin position="141"/>
        <end position="240"/>
    </location>
</feature>
<keyword evidence="2" id="KW-0677">Repeat</keyword>
<dbReference type="InterPro" id="IPR002889">
    <property type="entry name" value="WSC_carb-bd"/>
</dbReference>
<dbReference type="EnsemblMetazoa" id="XM_030982710">
    <property type="protein sequence ID" value="XP_030838570"/>
    <property type="gene ID" value="LOC105439057"/>
</dbReference>
<keyword evidence="7" id="KW-0472">Membrane</keyword>
<dbReference type="SUPFAM" id="SSF56487">
    <property type="entry name" value="SRCR-like"/>
    <property type="match status" value="1"/>
</dbReference>
<reference evidence="11" key="2">
    <citation type="submission" date="2021-01" db="UniProtKB">
        <authorList>
            <consortium name="EnsemblMetazoa"/>
        </authorList>
    </citation>
    <scope>IDENTIFICATION</scope>
</reference>
<keyword evidence="3 4" id="KW-1015">Disulfide bond</keyword>
<dbReference type="InterPro" id="IPR000436">
    <property type="entry name" value="Sushi_SCR_CCP_dom"/>
</dbReference>
<dbReference type="SMART" id="SM00032">
    <property type="entry name" value="CCP"/>
    <property type="match status" value="1"/>
</dbReference>
<evidence type="ECO:0000256" key="1">
    <source>
        <dbReference type="ARBA" id="ARBA00022729"/>
    </source>
</evidence>
<dbReference type="CDD" id="cd00033">
    <property type="entry name" value="CCP"/>
    <property type="match status" value="1"/>
</dbReference>
<evidence type="ECO:0000256" key="5">
    <source>
        <dbReference type="PROSITE-ProRule" id="PRU00302"/>
    </source>
</evidence>
<feature type="domain" description="Sushi" evidence="9">
    <location>
        <begin position="242"/>
        <end position="304"/>
    </location>
</feature>
<dbReference type="InParanoid" id="A0A7M7NLW8"/>
<evidence type="ECO:0000256" key="4">
    <source>
        <dbReference type="PROSITE-ProRule" id="PRU00196"/>
    </source>
</evidence>
<sequence length="577" mass="63217">MDVKESCRLKQKYRHCLNWIIPVVITFVAPISCQMNGDLRLRNGSSLHEGIVEEFSLEYTEWINFCLDGFDGHEARVVCRNLGFPDAAFALNTDSVFGSDTSSYYAVSLDCEGTESRLVDCSYQDLSDCAVGFGAAVVCQKPDYLGCFNKPNSTILHTNAFSSSSMTVDACLRNCRDGGYQFAWTFDSMHCGCGNHNDVRTLSPTDAMCSCPCGGARYQTCGGPTCSQGTDDMISVYNTNKGFCLDPGRPVNGRRTGNWFRYGSKVKYDCKEGHRLRGHDTLQCVQGAKGGQVTWSQSTPVCKAMKTKNVAVEETTVSTVDTNSSSTIDTTRVTAPPTRDIVNLNALSGDIVGVIAAIPATVLLISSVIVVAVVRKQRKRATNPEVEAIRCDLQLKESPPPPDSPPCPKPRRLLPGSGSFTLPIRKHSSNSSDYYASIDLYTSDADYENIARKKINVQSGKEVFTPLYGSRLVQNVKSGIARTIQGPIQAANLLHYHSQHRIGQSLRQDSYEDTTIMVDNDLYASRDEFPSDSSDQPEPPVRTKHLVNVAAAERIVEGAEESDYTEAQFLPEEAAQG</sequence>
<dbReference type="Proteomes" id="UP000007110">
    <property type="component" value="Unassembled WGS sequence"/>
</dbReference>
<dbReference type="SMART" id="SM00321">
    <property type="entry name" value="WSC"/>
    <property type="match status" value="1"/>
</dbReference>
<dbReference type="PROSITE" id="PS50287">
    <property type="entry name" value="SRCR_2"/>
    <property type="match status" value="1"/>
</dbReference>
<keyword evidence="7" id="KW-0812">Transmembrane</keyword>
<evidence type="ECO:0000259" key="8">
    <source>
        <dbReference type="PROSITE" id="PS50287"/>
    </source>
</evidence>
<dbReference type="OrthoDB" id="536948at2759"/>
<dbReference type="PRINTS" id="PR00258">
    <property type="entry name" value="SPERACTRCPTR"/>
</dbReference>
<evidence type="ECO:0000256" key="3">
    <source>
        <dbReference type="ARBA" id="ARBA00023157"/>
    </source>
</evidence>
<name>A0A7M7NLW8_STRPU</name>
<evidence type="ECO:0000256" key="2">
    <source>
        <dbReference type="ARBA" id="ARBA00022737"/>
    </source>
</evidence>
<feature type="domain" description="SRCR" evidence="8">
    <location>
        <begin position="39"/>
        <end position="140"/>
    </location>
</feature>
<dbReference type="KEGG" id="spu:105439057"/>
<proteinExistence type="predicted"/>
<protein>
    <submittedName>
        <fullName evidence="11">Uncharacterized protein</fullName>
    </submittedName>
</protein>
<feature type="disulfide bond" evidence="4">
    <location>
        <begin position="111"/>
        <end position="121"/>
    </location>
</feature>
<dbReference type="AlphaFoldDB" id="A0A7M7NLW8"/>
<comment type="caution">
    <text evidence="4">Lacks conserved residue(s) required for the propagation of feature annotation.</text>
</comment>
<dbReference type="GO" id="GO:0016020">
    <property type="term" value="C:membrane"/>
    <property type="evidence" value="ECO:0007669"/>
    <property type="project" value="InterPro"/>
</dbReference>
<evidence type="ECO:0000313" key="12">
    <source>
        <dbReference type="Proteomes" id="UP000007110"/>
    </source>
</evidence>
<reference evidence="12" key="1">
    <citation type="submission" date="2015-02" db="EMBL/GenBank/DDBJ databases">
        <title>Genome sequencing for Strongylocentrotus purpuratus.</title>
        <authorList>
            <person name="Murali S."/>
            <person name="Liu Y."/>
            <person name="Vee V."/>
            <person name="English A."/>
            <person name="Wang M."/>
            <person name="Skinner E."/>
            <person name="Han Y."/>
            <person name="Muzny D.M."/>
            <person name="Worley K.C."/>
            <person name="Gibbs R.A."/>
        </authorList>
    </citation>
    <scope>NUCLEOTIDE SEQUENCE</scope>
</reference>
<feature type="region of interest" description="Disordered" evidence="6">
    <location>
        <begin position="395"/>
        <end position="415"/>
    </location>
</feature>
<dbReference type="Pfam" id="PF01822">
    <property type="entry name" value="WSC"/>
    <property type="match status" value="1"/>
</dbReference>
<evidence type="ECO:0000259" key="9">
    <source>
        <dbReference type="PROSITE" id="PS50923"/>
    </source>
</evidence>
<dbReference type="Pfam" id="PF00084">
    <property type="entry name" value="Sushi"/>
    <property type="match status" value="1"/>
</dbReference>
<dbReference type="GeneID" id="105439057"/>
<dbReference type="PROSITE" id="PS50923">
    <property type="entry name" value="SUSHI"/>
    <property type="match status" value="1"/>
</dbReference>
<dbReference type="InterPro" id="IPR001190">
    <property type="entry name" value="SRCR"/>
</dbReference>
<keyword evidence="1" id="KW-0732">Signal</keyword>
<dbReference type="InterPro" id="IPR035976">
    <property type="entry name" value="Sushi/SCR/CCP_sf"/>
</dbReference>
<feature type="compositionally biased region" description="Pro residues" evidence="6">
    <location>
        <begin position="398"/>
        <end position="408"/>
    </location>
</feature>
<dbReference type="PROSITE" id="PS51212">
    <property type="entry name" value="WSC"/>
    <property type="match status" value="1"/>
</dbReference>
<dbReference type="Gene3D" id="2.10.70.10">
    <property type="entry name" value="Complement Module, domain 1"/>
    <property type="match status" value="1"/>
</dbReference>